<evidence type="ECO:0000313" key="2">
    <source>
        <dbReference type="Proteomes" id="UP000251584"/>
    </source>
</evidence>
<sequence>MAMRCGGGCECVLATDYRLVTPDLRIGLPETKLGIMPGFGRFCPYAAYAGR</sequence>
<dbReference type="AlphaFoldDB" id="A0A2X2WJA1"/>
<dbReference type="Gene3D" id="3.90.226.10">
    <property type="entry name" value="2-enoyl-CoA Hydratase, Chain A, domain 1"/>
    <property type="match status" value="1"/>
</dbReference>
<dbReference type="EMBL" id="UAVY01000010">
    <property type="protein sequence ID" value="SQB40878.1"/>
    <property type="molecule type" value="Genomic_DNA"/>
</dbReference>
<dbReference type="Proteomes" id="UP000251584">
    <property type="component" value="Unassembled WGS sequence"/>
</dbReference>
<protein>
    <submittedName>
        <fullName evidence="1">Multifunctional fatty acid oxidation complex subunit alpha</fullName>
    </submittedName>
</protein>
<proteinExistence type="predicted"/>
<organism evidence="1 2">
    <name type="scientific">Citrobacter koseri</name>
    <name type="common">Citrobacter diversus</name>
    <dbReference type="NCBI Taxonomy" id="545"/>
    <lineage>
        <taxon>Bacteria</taxon>
        <taxon>Pseudomonadati</taxon>
        <taxon>Pseudomonadota</taxon>
        <taxon>Gammaproteobacteria</taxon>
        <taxon>Enterobacterales</taxon>
        <taxon>Enterobacteriaceae</taxon>
        <taxon>Citrobacter</taxon>
    </lineage>
</organism>
<dbReference type="InterPro" id="IPR029045">
    <property type="entry name" value="ClpP/crotonase-like_dom_sf"/>
</dbReference>
<accession>A0A2X2WJA1</accession>
<gene>
    <name evidence="1" type="primary">fadB_4</name>
    <name evidence="1" type="ORF">NCTC10786_06000</name>
</gene>
<reference evidence="1 2" key="1">
    <citation type="submission" date="2018-06" db="EMBL/GenBank/DDBJ databases">
        <authorList>
            <consortium name="Pathogen Informatics"/>
            <person name="Doyle S."/>
        </authorList>
    </citation>
    <scope>NUCLEOTIDE SEQUENCE [LARGE SCALE GENOMIC DNA]</scope>
    <source>
        <strain evidence="1 2">NCTC10786</strain>
    </source>
</reference>
<dbReference type="Pfam" id="PF00378">
    <property type="entry name" value="ECH_1"/>
    <property type="match status" value="1"/>
</dbReference>
<name>A0A2X2WJA1_CITKO</name>
<dbReference type="InterPro" id="IPR001753">
    <property type="entry name" value="Enoyl-CoA_hydra/iso"/>
</dbReference>
<dbReference type="GO" id="GO:0003824">
    <property type="term" value="F:catalytic activity"/>
    <property type="evidence" value="ECO:0007669"/>
    <property type="project" value="UniProtKB-ARBA"/>
</dbReference>
<dbReference type="SUPFAM" id="SSF52096">
    <property type="entry name" value="ClpP/crotonase"/>
    <property type="match status" value="1"/>
</dbReference>
<evidence type="ECO:0000313" key="1">
    <source>
        <dbReference type="EMBL" id="SQB40878.1"/>
    </source>
</evidence>